<reference evidence="1 3" key="2">
    <citation type="submission" date="2014-07" db="EMBL/GenBank/DDBJ databases">
        <title>Porphyromonadaceae bacterium OUH 334697 = ATCC BAA-2682 = DSM 28341 draft genome.</title>
        <authorList>
            <person name="Sydenham T.V."/>
            <person name="Hasman H."/>
            <person name="Justesen U.S."/>
        </authorList>
    </citation>
    <scope>NUCLEOTIDE SEQUENCE [LARGE SCALE GENOMIC DNA]</scope>
    <source>
        <strain evidence="1 3">OUH 334697</strain>
    </source>
</reference>
<dbReference type="InterPro" id="IPR009351">
    <property type="entry name" value="AlkZ-like"/>
</dbReference>
<dbReference type="Proteomes" id="UP000031937">
    <property type="component" value="Unassembled WGS sequence"/>
</dbReference>
<gene>
    <name evidence="2" type="ORF">BA92_04510</name>
    <name evidence="1" type="ORF">IE90_10570</name>
</gene>
<accession>A0A0C3R6R1</accession>
<name>A0A0C3R6R1_9PORP</name>
<evidence type="ECO:0000313" key="2">
    <source>
        <dbReference type="EMBL" id="KIO45725.1"/>
    </source>
</evidence>
<dbReference type="RefSeq" id="WP_041503765.1">
    <property type="nucleotide sequence ID" value="NZ_JPIT01000031.1"/>
</dbReference>
<evidence type="ECO:0000313" key="4">
    <source>
        <dbReference type="Proteomes" id="UP000031980"/>
    </source>
</evidence>
<comment type="caution">
    <text evidence="2">The sequence shown here is derived from an EMBL/GenBank/DDBJ whole genome shotgun (WGS) entry which is preliminary data.</text>
</comment>
<dbReference type="PANTHER" id="PTHR38479:SF2">
    <property type="entry name" value="WINGED HELIX DNA-BINDING DOMAIN-CONTAINING PROTEIN"/>
    <property type="match status" value="1"/>
</dbReference>
<dbReference type="OrthoDB" id="2210247at2"/>
<dbReference type="EMBL" id="JPIU01000037">
    <property type="protein sequence ID" value="KIO45725.1"/>
    <property type="molecule type" value="Genomic_DNA"/>
</dbReference>
<dbReference type="PANTHER" id="PTHR38479">
    <property type="entry name" value="LMO0824 PROTEIN"/>
    <property type="match status" value="1"/>
</dbReference>
<evidence type="ECO:0000313" key="3">
    <source>
        <dbReference type="Proteomes" id="UP000031937"/>
    </source>
</evidence>
<proteinExistence type="predicted"/>
<organism evidence="2 4">
    <name type="scientific">Sanguibacteroides justesenii</name>
    <dbReference type="NCBI Taxonomy" id="1547597"/>
    <lineage>
        <taxon>Bacteria</taxon>
        <taxon>Pseudomonadati</taxon>
        <taxon>Bacteroidota</taxon>
        <taxon>Bacteroidia</taxon>
        <taxon>Bacteroidales</taxon>
        <taxon>Porphyromonadaceae</taxon>
        <taxon>Sanguibacteroides</taxon>
    </lineage>
</organism>
<keyword evidence="4" id="KW-1185">Reference proteome</keyword>
<dbReference type="EMBL" id="JPIT01000031">
    <property type="protein sequence ID" value="KIO43561.1"/>
    <property type="molecule type" value="Genomic_DNA"/>
</dbReference>
<dbReference type="Proteomes" id="UP000031980">
    <property type="component" value="Unassembled WGS sequence"/>
</dbReference>
<dbReference type="AlphaFoldDB" id="A0A0C3R6R1"/>
<protein>
    <submittedName>
        <fullName evidence="2">Uncharacterized protein</fullName>
    </submittedName>
</protein>
<evidence type="ECO:0000313" key="1">
    <source>
        <dbReference type="EMBL" id="KIO43561.1"/>
    </source>
</evidence>
<dbReference type="Pfam" id="PF06224">
    <property type="entry name" value="AlkZ-like"/>
    <property type="match status" value="1"/>
</dbReference>
<sequence>MIEEVRVYSQQLSEAVFDKPGELVHWMGAVQAQHYQMAKWAVGLRLKSATLQTVEEALRRGEILRTHVMRPTWHFVAAEDIRWMLKLSFSRIKSANESFAKSKNLGITEKSYFRCNRLFERILEGNRSLTKEEIATELMKAGLVVDFARLTHYLTRAEAEGIVCSGVDKDKKSTYALLEERVPPVKELHREEALAKLAVSYFRSHSPASLQDFVWWSGLSIGDARHAMDLIRSELTSDRFSSSRLFVHSSCDKNMNIDRILHFLPAFDEYLISYKERETILNREYYFKAFNRWGTFYPVILYNGKIVGNWNKVASRGQVSVETSFFERMELDRGLLKAAEKRYKEFIMT</sequence>
<reference evidence="2 4" key="1">
    <citation type="submission" date="2014-07" db="EMBL/GenBank/DDBJ databases">
        <title>Porphyromonadaceae bacterium OUH 308042 = ATCC BAA-2681 = DSM 28342 draft genome.</title>
        <authorList>
            <person name="Sydenham T.V."/>
            <person name="Hasman H."/>
            <person name="Justensen U.S."/>
        </authorList>
    </citation>
    <scope>NUCLEOTIDE SEQUENCE [LARGE SCALE GENOMIC DNA]</scope>
    <source>
        <strain evidence="2 4">OUH 308042</strain>
    </source>
</reference>